<protein>
    <submittedName>
        <fullName evidence="1">Uncharacterized protein</fullName>
    </submittedName>
</protein>
<evidence type="ECO:0000313" key="2">
    <source>
        <dbReference type="Proteomes" id="UP000308600"/>
    </source>
</evidence>
<gene>
    <name evidence="1" type="ORF">BDN72DRAFT_892650</name>
</gene>
<reference evidence="1 2" key="1">
    <citation type="journal article" date="2019" name="Nat. Ecol. Evol.">
        <title>Megaphylogeny resolves global patterns of mushroom evolution.</title>
        <authorList>
            <person name="Varga T."/>
            <person name="Krizsan K."/>
            <person name="Foldi C."/>
            <person name="Dima B."/>
            <person name="Sanchez-Garcia M."/>
            <person name="Sanchez-Ramirez S."/>
            <person name="Szollosi G.J."/>
            <person name="Szarkandi J.G."/>
            <person name="Papp V."/>
            <person name="Albert L."/>
            <person name="Andreopoulos W."/>
            <person name="Angelini C."/>
            <person name="Antonin V."/>
            <person name="Barry K.W."/>
            <person name="Bougher N.L."/>
            <person name="Buchanan P."/>
            <person name="Buyck B."/>
            <person name="Bense V."/>
            <person name="Catcheside P."/>
            <person name="Chovatia M."/>
            <person name="Cooper J."/>
            <person name="Damon W."/>
            <person name="Desjardin D."/>
            <person name="Finy P."/>
            <person name="Geml J."/>
            <person name="Haridas S."/>
            <person name="Hughes K."/>
            <person name="Justo A."/>
            <person name="Karasinski D."/>
            <person name="Kautmanova I."/>
            <person name="Kiss B."/>
            <person name="Kocsube S."/>
            <person name="Kotiranta H."/>
            <person name="LaButti K.M."/>
            <person name="Lechner B.E."/>
            <person name="Liimatainen K."/>
            <person name="Lipzen A."/>
            <person name="Lukacs Z."/>
            <person name="Mihaltcheva S."/>
            <person name="Morgado L.N."/>
            <person name="Niskanen T."/>
            <person name="Noordeloos M.E."/>
            <person name="Ohm R.A."/>
            <person name="Ortiz-Santana B."/>
            <person name="Ovrebo C."/>
            <person name="Racz N."/>
            <person name="Riley R."/>
            <person name="Savchenko A."/>
            <person name="Shiryaev A."/>
            <person name="Soop K."/>
            <person name="Spirin V."/>
            <person name="Szebenyi C."/>
            <person name="Tomsovsky M."/>
            <person name="Tulloss R.E."/>
            <person name="Uehling J."/>
            <person name="Grigoriev I.V."/>
            <person name="Vagvolgyi C."/>
            <person name="Papp T."/>
            <person name="Martin F.M."/>
            <person name="Miettinen O."/>
            <person name="Hibbett D.S."/>
            <person name="Nagy L.G."/>
        </authorList>
    </citation>
    <scope>NUCLEOTIDE SEQUENCE [LARGE SCALE GENOMIC DNA]</scope>
    <source>
        <strain evidence="1 2">NL-1719</strain>
    </source>
</reference>
<keyword evidence="2" id="KW-1185">Reference proteome</keyword>
<sequence length="392" mass="43841">MSLPPTHDLAPEPLDKVICRLCRRQFSKYTCPTCNVPYCSLVCFRNESHAQCSEVFYKKEVELDIETGPSKTVEERERMMDILRKFENANQEEDPESFYAEGDDSNDETAALDLARKLGSINLDTAKSEALWSVLTPEQRNKFLKAVDNPESELAKQLLASETLEDERRGPWWEGSTLSEDEIKVDPHSGHRFGERPSPMKIPVSMVKDPPSGPSLVFNMAGICIAYAYVTRQLVWSPLSTISPESVDRQEARKIISQLVPFLVDRKGTTLYTNVSSMITDLWSRFDLDKATTGLFSVLLTDVAKLLRPLPVVVVHAQSTSDVDVGMHAHTNTLLVLSDLIQLFNSGEGQAKHISHKLMFYAGHIISTPSLVMRAVSEEAATKARNTHEDTG</sequence>
<dbReference type="Proteomes" id="UP000308600">
    <property type="component" value="Unassembled WGS sequence"/>
</dbReference>
<organism evidence="1 2">
    <name type="scientific">Pluteus cervinus</name>
    <dbReference type="NCBI Taxonomy" id="181527"/>
    <lineage>
        <taxon>Eukaryota</taxon>
        <taxon>Fungi</taxon>
        <taxon>Dikarya</taxon>
        <taxon>Basidiomycota</taxon>
        <taxon>Agaricomycotina</taxon>
        <taxon>Agaricomycetes</taxon>
        <taxon>Agaricomycetidae</taxon>
        <taxon>Agaricales</taxon>
        <taxon>Pluteineae</taxon>
        <taxon>Pluteaceae</taxon>
        <taxon>Pluteus</taxon>
    </lineage>
</organism>
<proteinExistence type="predicted"/>
<evidence type="ECO:0000313" key="1">
    <source>
        <dbReference type="EMBL" id="TFK74959.1"/>
    </source>
</evidence>
<name>A0ACD3BB66_9AGAR</name>
<accession>A0ACD3BB66</accession>
<dbReference type="EMBL" id="ML208265">
    <property type="protein sequence ID" value="TFK74959.1"/>
    <property type="molecule type" value="Genomic_DNA"/>
</dbReference>